<reference evidence="4" key="1">
    <citation type="journal article" date="2019" name="Int. J. Syst. Evol. Microbiol.">
        <title>The Global Catalogue of Microorganisms (GCM) 10K type strain sequencing project: providing services to taxonomists for standard genome sequencing and annotation.</title>
        <authorList>
            <consortium name="The Broad Institute Genomics Platform"/>
            <consortium name="The Broad Institute Genome Sequencing Center for Infectious Disease"/>
            <person name="Wu L."/>
            <person name="Ma J."/>
        </authorList>
    </citation>
    <scope>NUCLEOTIDE SEQUENCE [LARGE SCALE GENOMIC DNA]</scope>
    <source>
        <strain evidence="4">JCM 6486</strain>
    </source>
</reference>
<accession>A0ABP3XBT6</accession>
<dbReference type="PANTHER" id="PTHR14969">
    <property type="entry name" value="SPHINGOSINE-1-PHOSPHATE PHOSPHOHYDROLASE"/>
    <property type="match status" value="1"/>
</dbReference>
<feature type="transmembrane region" description="Helical" evidence="1">
    <location>
        <begin position="33"/>
        <end position="50"/>
    </location>
</feature>
<feature type="transmembrane region" description="Helical" evidence="1">
    <location>
        <begin position="127"/>
        <end position="147"/>
    </location>
</feature>
<proteinExistence type="predicted"/>
<gene>
    <name evidence="3" type="ORF">GCM10008917_08170</name>
</gene>
<keyword evidence="1" id="KW-1133">Transmembrane helix</keyword>
<dbReference type="InterPro" id="IPR036938">
    <property type="entry name" value="PAP2/HPO_sf"/>
</dbReference>
<comment type="caution">
    <text evidence="3">The sequence shown here is derived from an EMBL/GenBank/DDBJ whole genome shotgun (WGS) entry which is preliminary data.</text>
</comment>
<keyword evidence="4" id="KW-1185">Reference proteome</keyword>
<dbReference type="SUPFAM" id="SSF48317">
    <property type="entry name" value="Acid phosphatase/Vanadium-dependent haloperoxidase"/>
    <property type="match status" value="1"/>
</dbReference>
<protein>
    <submittedName>
        <fullName evidence="3">Phosphatase PAP2 family protein</fullName>
    </submittedName>
</protein>
<feature type="transmembrane region" description="Helical" evidence="1">
    <location>
        <begin position="59"/>
        <end position="83"/>
    </location>
</feature>
<evidence type="ECO:0000259" key="2">
    <source>
        <dbReference type="SMART" id="SM00014"/>
    </source>
</evidence>
<dbReference type="Proteomes" id="UP001400965">
    <property type="component" value="Unassembled WGS sequence"/>
</dbReference>
<keyword evidence="1" id="KW-0472">Membrane</keyword>
<evidence type="ECO:0000313" key="3">
    <source>
        <dbReference type="EMBL" id="GAA0862520.1"/>
    </source>
</evidence>
<dbReference type="PANTHER" id="PTHR14969:SF58">
    <property type="entry name" value="UNDECAPRENYL-DIPHOSPHATASE BCRC"/>
    <property type="match status" value="1"/>
</dbReference>
<evidence type="ECO:0000313" key="4">
    <source>
        <dbReference type="Proteomes" id="UP001400965"/>
    </source>
</evidence>
<keyword evidence="1" id="KW-0812">Transmembrane</keyword>
<name>A0ABP3XBT6_9FIRM</name>
<dbReference type="Gene3D" id="1.20.144.10">
    <property type="entry name" value="Phosphatidic acid phosphatase type 2/haloperoxidase"/>
    <property type="match status" value="1"/>
</dbReference>
<feature type="transmembrane region" description="Helical" evidence="1">
    <location>
        <begin position="153"/>
        <end position="171"/>
    </location>
</feature>
<dbReference type="EMBL" id="BAAACP010000003">
    <property type="protein sequence ID" value="GAA0862520.1"/>
    <property type="molecule type" value="Genomic_DNA"/>
</dbReference>
<evidence type="ECO:0000256" key="1">
    <source>
        <dbReference type="SAM" id="Phobius"/>
    </source>
</evidence>
<organism evidence="3 4">
    <name type="scientific">Paraclostridium tenue</name>
    <dbReference type="NCBI Taxonomy" id="1737"/>
    <lineage>
        <taxon>Bacteria</taxon>
        <taxon>Bacillati</taxon>
        <taxon>Bacillota</taxon>
        <taxon>Clostridia</taxon>
        <taxon>Peptostreptococcales</taxon>
        <taxon>Peptostreptococcaceae</taxon>
        <taxon>Paraclostridium</taxon>
    </lineage>
</organism>
<dbReference type="Pfam" id="PF01569">
    <property type="entry name" value="PAP2"/>
    <property type="match status" value="1"/>
</dbReference>
<dbReference type="SMART" id="SM00014">
    <property type="entry name" value="acidPPc"/>
    <property type="match status" value="1"/>
</dbReference>
<sequence>MMNFWEKVFDSINGLAGQNSTLDSIMIFSSRKVPLILALMVVILYIVGVVKKNKNAREVAVNTVIFTILNMVLSAILAGIWFAPRPFVNNSSANLLYPHKPNSSFPSDHSLASMSIALGLNVYSKILGVISICLSLLIGFSRVYVGHHYPEHVVISYVIVIITSILYNKFLRRKIKNLYFNIEKRTPIVKDMVKDKK</sequence>
<dbReference type="RefSeq" id="WP_346042825.1">
    <property type="nucleotide sequence ID" value="NZ_BAAACP010000003.1"/>
</dbReference>
<dbReference type="InterPro" id="IPR000326">
    <property type="entry name" value="PAP2/HPO"/>
</dbReference>
<feature type="domain" description="Phosphatidic acid phosphatase type 2/haloperoxidase" evidence="2">
    <location>
        <begin position="64"/>
        <end position="168"/>
    </location>
</feature>